<accession>A0A1Z5JRL6</accession>
<protein>
    <submittedName>
        <fullName evidence="1">Uncharacterized protein</fullName>
    </submittedName>
</protein>
<dbReference type="EMBL" id="BDSP01000105">
    <property type="protein sequence ID" value="GAX16398.1"/>
    <property type="molecule type" value="Genomic_DNA"/>
</dbReference>
<proteinExistence type="predicted"/>
<evidence type="ECO:0000313" key="1">
    <source>
        <dbReference type="EMBL" id="GAX16398.1"/>
    </source>
</evidence>
<evidence type="ECO:0000313" key="2">
    <source>
        <dbReference type="Proteomes" id="UP000198406"/>
    </source>
</evidence>
<comment type="caution">
    <text evidence="1">The sequence shown here is derived from an EMBL/GenBank/DDBJ whole genome shotgun (WGS) entry which is preliminary data.</text>
</comment>
<dbReference type="Proteomes" id="UP000198406">
    <property type="component" value="Unassembled WGS sequence"/>
</dbReference>
<organism evidence="1 2">
    <name type="scientific">Fistulifera solaris</name>
    <name type="common">Oleaginous diatom</name>
    <dbReference type="NCBI Taxonomy" id="1519565"/>
    <lineage>
        <taxon>Eukaryota</taxon>
        <taxon>Sar</taxon>
        <taxon>Stramenopiles</taxon>
        <taxon>Ochrophyta</taxon>
        <taxon>Bacillariophyta</taxon>
        <taxon>Bacillariophyceae</taxon>
        <taxon>Bacillariophycidae</taxon>
        <taxon>Naviculales</taxon>
        <taxon>Naviculaceae</taxon>
        <taxon>Fistulifera</taxon>
    </lineage>
</organism>
<dbReference type="AlphaFoldDB" id="A0A1Z5JRL6"/>
<sequence length="181" mass="20768">MILDFDDGETPFSTANLTRLLQLENMGKRLRIKTLGEKDVMLLPFSAKVNCLDYELVARKINPEDFDSIEIGARSLYLTLYLDWVEDGNWYGYVISLFNRVAPLGHLERPSLFLQYSDWMSRLYSDSDVEVSSIADALIRLIQGNPNLTHLNVGDTLWCVDDEPHLPRIFKAMEDHPSLSQ</sequence>
<name>A0A1Z5JRL6_FISSO</name>
<dbReference type="InParanoid" id="A0A1Z5JRL6"/>
<reference evidence="1 2" key="1">
    <citation type="journal article" date="2015" name="Plant Cell">
        <title>Oil accumulation by the oleaginous diatom Fistulifera solaris as revealed by the genome and transcriptome.</title>
        <authorList>
            <person name="Tanaka T."/>
            <person name="Maeda Y."/>
            <person name="Veluchamy A."/>
            <person name="Tanaka M."/>
            <person name="Abida H."/>
            <person name="Marechal E."/>
            <person name="Bowler C."/>
            <person name="Muto M."/>
            <person name="Sunaga Y."/>
            <person name="Tanaka M."/>
            <person name="Yoshino T."/>
            <person name="Taniguchi T."/>
            <person name="Fukuda Y."/>
            <person name="Nemoto M."/>
            <person name="Matsumoto M."/>
            <person name="Wong P.S."/>
            <person name="Aburatani S."/>
            <person name="Fujibuchi W."/>
        </authorList>
    </citation>
    <scope>NUCLEOTIDE SEQUENCE [LARGE SCALE GENOMIC DNA]</scope>
    <source>
        <strain evidence="1 2">JPCC DA0580</strain>
    </source>
</reference>
<keyword evidence="2" id="KW-1185">Reference proteome</keyword>
<gene>
    <name evidence="1" type="ORF">FisN_10Hu368</name>
</gene>